<organism evidence="1">
    <name type="scientific">Chromera velia CCMP2878</name>
    <dbReference type="NCBI Taxonomy" id="1169474"/>
    <lineage>
        <taxon>Eukaryota</taxon>
        <taxon>Sar</taxon>
        <taxon>Alveolata</taxon>
        <taxon>Colpodellida</taxon>
        <taxon>Chromeraceae</taxon>
        <taxon>Chromera</taxon>
    </lineage>
</organism>
<name>A0A0G4HXV5_9ALVE</name>
<proteinExistence type="predicted"/>
<dbReference type="Pfam" id="PF05960">
    <property type="entry name" value="DUF885"/>
    <property type="match status" value="1"/>
</dbReference>
<accession>A0A0G4HXV5</accession>
<protein>
    <recommendedName>
        <fullName evidence="2">DUF885 domain-containing protein</fullName>
    </recommendedName>
</protein>
<reference evidence="1" key="1">
    <citation type="submission" date="2014-11" db="EMBL/GenBank/DDBJ databases">
        <authorList>
            <person name="Otto D Thomas"/>
            <person name="Naeem Raeece"/>
        </authorList>
    </citation>
    <scope>NUCLEOTIDE SEQUENCE</scope>
</reference>
<dbReference type="VEuPathDB" id="CryptoDB:Cvel_9363"/>
<dbReference type="EMBL" id="CDMZ01004306">
    <property type="protein sequence ID" value="CEM49349.1"/>
    <property type="molecule type" value="Genomic_DNA"/>
</dbReference>
<dbReference type="PANTHER" id="PTHR33361">
    <property type="entry name" value="GLR0591 PROTEIN"/>
    <property type="match status" value="1"/>
</dbReference>
<gene>
    <name evidence="1" type="ORF">Cvel_9363</name>
</gene>
<sequence length="674" mass="74840">MLAAFAIAERLYGTPTAVFVEALISAIRGSSRAPPCVAKFKAGSELVPADFPHVAEVSGLCIEETGKGGVGAVSKVAASLVAPETEGATPLPPPPTYKDFFDRVALRSLANSPEMLTDKRVLSPFGITSYNAFLDLKSFTEEHWRRQFALARIHLDELKAIPTKPESAEEEETAEVIRFSAQTALEFEKEDCFFCEFPANQMFGRPFMNPMIFSEIHPMEKKEDAETYVSRLRQAAEDIADIAKYVRVQTAKDLAMPQHLCDKVTTNLKKSFVEAEPEKSPYLAGLEAASFDCEEEKKEAIQIIKDNLTPAYADLVAAVEESKPKGSAPGKPPGLARLGKRGIQYYKATLRQQTTLALTPQEIHETGLRAVREIRDAMDEVVKKHNLGEKGEDAVAYLQRVNELKEDSRFFYGSDEKDKALADFEKMVSDLNALTKPRFNILPKQPCQVKPVQEHMAAGAPAAFYWPPALDGSRDGAFFANVHDVKMIQKFEMRTLTAHEAVPGHHFQLALAAENKSLHMVRRLDSTVNLNAFWEGWALYAEKLAGECGYYDSDPHDLLGHYGDALFRAARLVVDTALHGLEEPWTREQCVDFMRTNTMCSEKEVDVEIDRYIIMPAQACGYYLGKLAVEKAKAEFKESGGSEVLFHDSLLMTCGLPLEVLPKVLRRAVTSSSA</sequence>
<dbReference type="PANTHER" id="PTHR33361:SF2">
    <property type="entry name" value="DUF885 DOMAIN-CONTAINING PROTEIN"/>
    <property type="match status" value="1"/>
</dbReference>
<dbReference type="InterPro" id="IPR010281">
    <property type="entry name" value="DUF885"/>
</dbReference>
<evidence type="ECO:0000313" key="1">
    <source>
        <dbReference type="EMBL" id="CEM49349.1"/>
    </source>
</evidence>
<evidence type="ECO:0008006" key="2">
    <source>
        <dbReference type="Google" id="ProtNLM"/>
    </source>
</evidence>
<dbReference type="AlphaFoldDB" id="A0A0G4HXV5"/>